<keyword evidence="2" id="KW-1185">Reference proteome</keyword>
<comment type="caution">
    <text evidence="1">The sequence shown here is derived from an EMBL/GenBank/DDBJ whole genome shotgun (WGS) entry which is preliminary data.</text>
</comment>
<organism evidence="1 2">
    <name type="scientific">Flavobacterium chungnamense</name>
    <dbReference type="NCBI Taxonomy" id="706182"/>
    <lineage>
        <taxon>Bacteria</taxon>
        <taxon>Pseudomonadati</taxon>
        <taxon>Bacteroidota</taxon>
        <taxon>Flavobacteriia</taxon>
        <taxon>Flavobacteriales</taxon>
        <taxon>Flavobacteriaceae</taxon>
        <taxon>Flavobacterium</taxon>
    </lineage>
</organism>
<sequence>MKSIINVIFLLFTLSFYGQNDTISDVKTTNISEVFIESNYTIYRGIKNRIFINVPNPETLTASSQGLFIEDNKYFISPGVGNEQDLFLSFKSDEGKIINENHILKIKNIPIALGLINGYNCSKCLVEMKKSELKDAIVSLKFDDVSKDFNFKVNGFSILFSNQKIKWLDIKGDRINEEAFEKINKLEVGSKF</sequence>
<protein>
    <submittedName>
        <fullName evidence="1">Uncharacterized protein</fullName>
    </submittedName>
</protein>
<dbReference type="Proteomes" id="UP001500426">
    <property type="component" value="Unassembled WGS sequence"/>
</dbReference>
<dbReference type="RefSeq" id="WP_345093504.1">
    <property type="nucleotide sequence ID" value="NZ_BAABCS010000016.1"/>
</dbReference>
<name>A0ABP7USW3_9FLAO</name>
<evidence type="ECO:0000313" key="1">
    <source>
        <dbReference type="EMBL" id="GAA4051235.1"/>
    </source>
</evidence>
<accession>A0ABP7USW3</accession>
<dbReference type="EMBL" id="BAABCS010000016">
    <property type="protein sequence ID" value="GAA4051235.1"/>
    <property type="molecule type" value="Genomic_DNA"/>
</dbReference>
<reference evidence="2" key="1">
    <citation type="journal article" date="2019" name="Int. J. Syst. Evol. Microbiol.">
        <title>The Global Catalogue of Microorganisms (GCM) 10K type strain sequencing project: providing services to taxonomists for standard genome sequencing and annotation.</title>
        <authorList>
            <consortium name="The Broad Institute Genomics Platform"/>
            <consortium name="The Broad Institute Genome Sequencing Center for Infectious Disease"/>
            <person name="Wu L."/>
            <person name="Ma J."/>
        </authorList>
    </citation>
    <scope>NUCLEOTIDE SEQUENCE [LARGE SCALE GENOMIC DNA]</scope>
    <source>
        <strain evidence="2">JCM 17068</strain>
    </source>
</reference>
<evidence type="ECO:0000313" key="2">
    <source>
        <dbReference type="Proteomes" id="UP001500426"/>
    </source>
</evidence>
<proteinExistence type="predicted"/>
<gene>
    <name evidence="1" type="ORF">GCM10022388_16710</name>
</gene>